<evidence type="ECO:0000313" key="3">
    <source>
        <dbReference type="Proteomes" id="UP000004525"/>
    </source>
</evidence>
<dbReference type="Pfam" id="PF01381">
    <property type="entry name" value="HTH_3"/>
    <property type="match status" value="1"/>
</dbReference>
<protein>
    <recommendedName>
        <fullName evidence="1">HTH cro/C1-type domain-containing protein</fullName>
    </recommendedName>
</protein>
<dbReference type="SUPFAM" id="SSF47413">
    <property type="entry name" value="lambda repressor-like DNA-binding domains"/>
    <property type="match status" value="1"/>
</dbReference>
<comment type="caution">
    <text evidence="2">The sequence shown here is derived from an EMBL/GenBank/DDBJ whole genome shotgun (WGS) entry which is preliminary data.</text>
</comment>
<reference evidence="2" key="1">
    <citation type="submission" date="2009-01" db="EMBL/GenBank/DDBJ databases">
        <authorList>
            <person name="Qin X."/>
            <person name="Bachman B."/>
            <person name="Battles P."/>
            <person name="Bell A."/>
            <person name="Bess C."/>
            <person name="Bickham C."/>
            <person name="Chaboub L."/>
            <person name="Chen D."/>
            <person name="Coyle M."/>
            <person name="Deiros D.R."/>
            <person name="Dinh H."/>
            <person name="Forbes L."/>
            <person name="Fowler G."/>
            <person name="Francisco L."/>
            <person name="Fu Q."/>
            <person name="Gubbala S."/>
            <person name="Hale W."/>
            <person name="Han Y."/>
            <person name="Hemphill L."/>
            <person name="Highlander S.K."/>
            <person name="Hirani K."/>
            <person name="Hogues M."/>
            <person name="Jackson L."/>
            <person name="Jakkamsetti A."/>
            <person name="Javaid M."/>
            <person name="Jiang H."/>
            <person name="Korchina V."/>
            <person name="Kovar C."/>
            <person name="Lara F."/>
            <person name="Lee S."/>
            <person name="Mata R."/>
            <person name="Mathew T."/>
            <person name="Moen C."/>
            <person name="Morales K."/>
            <person name="Munidasa M."/>
            <person name="Nazareth L."/>
            <person name="Ngo R."/>
            <person name="Nguyen L."/>
            <person name="Okwuonu G."/>
            <person name="Ongeri F."/>
            <person name="Patil S."/>
            <person name="Petrosino J."/>
            <person name="Pham C."/>
            <person name="Pham P."/>
            <person name="Pu L.-L."/>
            <person name="Puazo M."/>
            <person name="Raj R."/>
            <person name="Reid J."/>
            <person name="Rouhana J."/>
            <person name="Saada N."/>
            <person name="Shang Y."/>
            <person name="Simmons D."/>
            <person name="Thornton R."/>
            <person name="Warren J."/>
            <person name="Weissenberger G."/>
            <person name="Zhang J."/>
            <person name="Zhang L."/>
            <person name="Zhou C."/>
            <person name="Zhu D."/>
            <person name="Muzny D."/>
            <person name="Worley K."/>
            <person name="Gibbs R."/>
        </authorList>
    </citation>
    <scope>NUCLEOTIDE SEQUENCE [LARGE SCALE GENOMIC DNA]</scope>
    <source>
        <strain evidence="2">LMS2-1</strain>
    </source>
</reference>
<accession>C2JU49</accession>
<dbReference type="CDD" id="cd00093">
    <property type="entry name" value="HTH_XRE"/>
    <property type="match status" value="1"/>
</dbReference>
<evidence type="ECO:0000259" key="1">
    <source>
        <dbReference type="PROSITE" id="PS50943"/>
    </source>
</evidence>
<organism evidence="2 3">
    <name type="scientific">Lacticaseibacillus rhamnosus (strain LMS2-1)</name>
    <dbReference type="NCBI Taxonomy" id="525361"/>
    <lineage>
        <taxon>Bacteria</taxon>
        <taxon>Bacillati</taxon>
        <taxon>Bacillota</taxon>
        <taxon>Bacilli</taxon>
        <taxon>Lactobacillales</taxon>
        <taxon>Lactobacillaceae</taxon>
        <taxon>Lacticaseibacillus</taxon>
    </lineage>
</organism>
<dbReference type="HOGENOM" id="CLU_066192_46_0_9"/>
<dbReference type="PROSITE" id="PS50943">
    <property type="entry name" value="HTH_CROC1"/>
    <property type="match status" value="1"/>
</dbReference>
<dbReference type="InterPro" id="IPR001387">
    <property type="entry name" value="Cro/C1-type_HTH"/>
</dbReference>
<dbReference type="InterPro" id="IPR010982">
    <property type="entry name" value="Lambda_DNA-bd_dom_sf"/>
</dbReference>
<dbReference type="Gene3D" id="1.10.260.40">
    <property type="entry name" value="lambda repressor-like DNA-binding domains"/>
    <property type="match status" value="1"/>
</dbReference>
<dbReference type="AlphaFoldDB" id="C2JU49"/>
<feature type="domain" description="HTH cro/C1-type" evidence="1">
    <location>
        <begin position="16"/>
        <end position="75"/>
    </location>
</feature>
<keyword evidence="3" id="KW-1185">Reference proteome</keyword>
<sequence length="82" mass="9612">MNVDVNRKERAIMQRIKGYRVMLNLSQQDVAKELGISRQSYWSKENGRTSFNDKEKTKIRDLFRKTGIPVTIDSLFFDGKVD</sequence>
<name>C2JU49_LACRM</name>
<dbReference type="GO" id="GO:0003677">
    <property type="term" value="F:DNA binding"/>
    <property type="evidence" value="ECO:0007669"/>
    <property type="project" value="InterPro"/>
</dbReference>
<evidence type="ECO:0000313" key="2">
    <source>
        <dbReference type="EMBL" id="EEN81442.1"/>
    </source>
</evidence>
<proteinExistence type="predicted"/>
<dbReference type="EMBL" id="ACIZ01000019">
    <property type="protein sequence ID" value="EEN81442.1"/>
    <property type="molecule type" value="Genomic_DNA"/>
</dbReference>
<gene>
    <name evidence="2" type="ORF">HMPREF0539_0433</name>
</gene>
<dbReference type="Proteomes" id="UP000004525">
    <property type="component" value="Unassembled WGS sequence"/>
</dbReference>